<sequence length="134" mass="15524">MVRYFYILLILLILPGLTVAKMTQDVVDKVYTKPIVLGDKQKTISISLLVDSTDGYRWFLVSPDYDYIRSVSFAHKSVDVENSKYGSTDNFKFRLQDSFKKIPQKMVLHFECFRPFDNDSQIISKDIVVLSVLD</sequence>
<dbReference type="AlphaFoldDB" id="A0A0A8E8Z8"/>
<dbReference type="Gene3D" id="2.60.40.2020">
    <property type="match status" value="1"/>
</dbReference>
<dbReference type="GO" id="GO:0004869">
    <property type="term" value="F:cysteine-type endopeptidase inhibitor activity"/>
    <property type="evidence" value="ECO:0007669"/>
    <property type="project" value="UniProtKB-KW"/>
</dbReference>
<organism evidence="3 4">
    <name type="scientific">Allofrancisella guangzhouensis</name>
    <dbReference type="NCBI Taxonomy" id="594679"/>
    <lineage>
        <taxon>Bacteria</taxon>
        <taxon>Pseudomonadati</taxon>
        <taxon>Pseudomonadota</taxon>
        <taxon>Gammaproteobacteria</taxon>
        <taxon>Thiotrichales</taxon>
        <taxon>Francisellaceae</taxon>
        <taxon>Allofrancisella</taxon>
    </lineage>
</organism>
<dbReference type="HOGENOM" id="CLU_1893122_0_0_6"/>
<protein>
    <recommendedName>
        <fullName evidence="5">Proteinase inhibitor I42 chagasin domain-containing protein</fullName>
    </recommendedName>
</protein>
<dbReference type="STRING" id="594679.SD28_02500"/>
<proteinExistence type="predicted"/>
<keyword evidence="1" id="KW-0646">Protease inhibitor</keyword>
<dbReference type="InterPro" id="IPR036331">
    <property type="entry name" value="Chagasin-like_sf"/>
</dbReference>
<gene>
    <name evidence="3" type="ORF">SD28_02500</name>
</gene>
<evidence type="ECO:0008006" key="5">
    <source>
        <dbReference type="Google" id="ProtNLM"/>
    </source>
</evidence>
<dbReference type="Proteomes" id="UP000031104">
    <property type="component" value="Chromosome"/>
</dbReference>
<evidence type="ECO:0000313" key="3">
    <source>
        <dbReference type="EMBL" id="AJC48601.1"/>
    </source>
</evidence>
<dbReference type="KEGG" id="fgu:SD28_02500"/>
<keyword evidence="2" id="KW-0789">Thiol protease inhibitor</keyword>
<keyword evidence="4" id="KW-1185">Reference proteome</keyword>
<evidence type="ECO:0000256" key="1">
    <source>
        <dbReference type="ARBA" id="ARBA00022690"/>
    </source>
</evidence>
<evidence type="ECO:0000256" key="2">
    <source>
        <dbReference type="ARBA" id="ARBA00022704"/>
    </source>
</evidence>
<accession>A0A0A8E8Z8</accession>
<dbReference type="EMBL" id="CP010427">
    <property type="protein sequence ID" value="AJC48601.1"/>
    <property type="molecule type" value="Genomic_DNA"/>
</dbReference>
<dbReference type="SUPFAM" id="SSF141066">
    <property type="entry name" value="ICP-like"/>
    <property type="match status" value="1"/>
</dbReference>
<evidence type="ECO:0000313" key="4">
    <source>
        <dbReference type="Proteomes" id="UP000031104"/>
    </source>
</evidence>
<dbReference type="OrthoDB" id="5604628at2"/>
<name>A0A0A8E8Z8_9GAMM</name>
<reference evidence="3 4" key="1">
    <citation type="submission" date="2014-12" db="EMBL/GenBank/DDBJ databases">
        <title>Complete genome sequence of Francisella guanzhouensis strain 08HL01032 isolated from air-conditioning system in China.</title>
        <authorList>
            <person name="Svensson D."/>
            <person name="Ohrman C."/>
            <person name="Backman S."/>
            <person name="Karlsson E."/>
            <person name="Nilsson E."/>
            <person name="Bystrom M."/>
            <person name="Larkeryd A."/>
            <person name="Stenberg P."/>
            <person name="Scholtz H.C."/>
            <person name="Forsman M."/>
            <person name="Sjodin A."/>
        </authorList>
    </citation>
    <scope>NUCLEOTIDE SEQUENCE [LARGE SCALE GENOMIC DNA]</scope>
    <source>
        <strain evidence="3 4">08HL01032</strain>
    </source>
</reference>